<keyword evidence="2" id="KW-1185">Reference proteome</keyword>
<accession>A0A7K3M941</accession>
<evidence type="ECO:0000313" key="1">
    <source>
        <dbReference type="EMBL" id="NDL59462.1"/>
    </source>
</evidence>
<dbReference type="RefSeq" id="WP_162452143.1">
    <property type="nucleotide sequence ID" value="NZ_WLZY01000007.1"/>
</dbReference>
<protein>
    <submittedName>
        <fullName evidence="1">Uncharacterized protein</fullName>
    </submittedName>
</protein>
<dbReference type="Proteomes" id="UP000460435">
    <property type="component" value="Unassembled WGS sequence"/>
</dbReference>
<sequence length="234" mass="24397">MRTQGGVRRVVRANARARLALWCGLFACGVLAFAAAVAGVAGDFAPRALIGEVRAASAEKDQLVAGTSVDTGPFRVTIERARVLDELPGISESDDSTRVVALVVTAAVTGPRTLGGWMLADTVALQGVDGLVDAPDPFAADEDGAADIDDDAPVPAPNVVVMADGSRLDALQPGLPYEVAMVWEQASDSPAPTELEVVIAGRTLRESSLDRSMEWLDRKQVAAGRVPVTPPDAE</sequence>
<reference evidence="1 2" key="1">
    <citation type="submission" date="2019-11" db="EMBL/GenBank/DDBJ databases">
        <authorList>
            <person name="Li X.-J."/>
            <person name="Feng X.-M."/>
        </authorList>
    </citation>
    <scope>NUCLEOTIDE SEQUENCE [LARGE SCALE GENOMIC DNA]</scope>
    <source>
        <strain evidence="1 2">XMNu-373</strain>
    </source>
</reference>
<dbReference type="EMBL" id="WLZY01000007">
    <property type="protein sequence ID" value="NDL59462.1"/>
    <property type="molecule type" value="Genomic_DNA"/>
</dbReference>
<proteinExistence type="predicted"/>
<comment type="caution">
    <text evidence="1">The sequence shown here is derived from an EMBL/GenBank/DDBJ whole genome shotgun (WGS) entry which is preliminary data.</text>
</comment>
<evidence type="ECO:0000313" key="2">
    <source>
        <dbReference type="Proteomes" id="UP000460435"/>
    </source>
</evidence>
<dbReference type="AlphaFoldDB" id="A0A7K3M941"/>
<gene>
    <name evidence="1" type="ORF">F7O44_20525</name>
</gene>
<name>A0A7K3M941_9ACTN</name>
<organism evidence="1 2">
    <name type="scientific">Phytoactinopolyspora mesophila</name>
    <dbReference type="NCBI Taxonomy" id="2650750"/>
    <lineage>
        <taxon>Bacteria</taxon>
        <taxon>Bacillati</taxon>
        <taxon>Actinomycetota</taxon>
        <taxon>Actinomycetes</taxon>
        <taxon>Jiangellales</taxon>
        <taxon>Jiangellaceae</taxon>
        <taxon>Phytoactinopolyspora</taxon>
    </lineage>
</organism>